<dbReference type="InterPro" id="IPR027268">
    <property type="entry name" value="Peptidase_M4/M1_CTD_sf"/>
</dbReference>
<feature type="signal peptide" evidence="1">
    <location>
        <begin position="1"/>
        <end position="20"/>
    </location>
</feature>
<keyword evidence="1" id="KW-0732">Signal</keyword>
<evidence type="ECO:0000313" key="2">
    <source>
        <dbReference type="EMBL" id="KAK3386426.1"/>
    </source>
</evidence>
<accession>A0AAE0NRN0</accession>
<gene>
    <name evidence="2" type="ORF">B0H63DRAFT_467770</name>
</gene>
<dbReference type="SUPFAM" id="SSF50156">
    <property type="entry name" value="PDZ domain-like"/>
    <property type="match status" value="1"/>
</dbReference>
<protein>
    <recommendedName>
        <fullName evidence="4">Peptidase M61 catalytic domain-containing protein</fullName>
    </recommendedName>
</protein>
<name>A0AAE0NRN0_9PEZI</name>
<evidence type="ECO:0000313" key="3">
    <source>
        <dbReference type="Proteomes" id="UP001285441"/>
    </source>
</evidence>
<reference evidence="2" key="2">
    <citation type="submission" date="2023-06" db="EMBL/GenBank/DDBJ databases">
        <authorList>
            <consortium name="Lawrence Berkeley National Laboratory"/>
            <person name="Haridas S."/>
            <person name="Hensen N."/>
            <person name="Bonometti L."/>
            <person name="Westerberg I."/>
            <person name="Brannstrom I.O."/>
            <person name="Guillou S."/>
            <person name="Cros-Aarteil S."/>
            <person name="Calhoun S."/>
            <person name="Kuo A."/>
            <person name="Mondo S."/>
            <person name="Pangilinan J."/>
            <person name="Riley R."/>
            <person name="LaButti K."/>
            <person name="Andreopoulos B."/>
            <person name="Lipzen A."/>
            <person name="Chen C."/>
            <person name="Yanf M."/>
            <person name="Daum C."/>
            <person name="Ng V."/>
            <person name="Clum A."/>
            <person name="Steindorff A."/>
            <person name="Ohm R."/>
            <person name="Martin F."/>
            <person name="Silar P."/>
            <person name="Natvig D."/>
            <person name="Lalanne C."/>
            <person name="Gautier V."/>
            <person name="Ament-velasquez S.L."/>
            <person name="Kruys A."/>
            <person name="Hutchinson M.I."/>
            <person name="Powell A.J."/>
            <person name="Barry K."/>
            <person name="Miller A.N."/>
            <person name="Grigoriev I.V."/>
            <person name="Debuchy R."/>
            <person name="Gladieux P."/>
            <person name="Thoren M.H."/>
            <person name="Johannesson H."/>
        </authorList>
    </citation>
    <scope>NUCLEOTIDE SEQUENCE</scope>
    <source>
        <strain evidence="2">CBS 232.78</strain>
    </source>
</reference>
<feature type="chain" id="PRO_5042015863" description="Peptidase M61 catalytic domain-containing protein" evidence="1">
    <location>
        <begin position="21"/>
        <end position="569"/>
    </location>
</feature>
<organism evidence="2 3">
    <name type="scientific">Podospora didyma</name>
    <dbReference type="NCBI Taxonomy" id="330526"/>
    <lineage>
        <taxon>Eukaryota</taxon>
        <taxon>Fungi</taxon>
        <taxon>Dikarya</taxon>
        <taxon>Ascomycota</taxon>
        <taxon>Pezizomycotina</taxon>
        <taxon>Sordariomycetes</taxon>
        <taxon>Sordariomycetidae</taxon>
        <taxon>Sordariales</taxon>
        <taxon>Podosporaceae</taxon>
        <taxon>Podospora</taxon>
    </lineage>
</organism>
<dbReference type="AlphaFoldDB" id="A0AAE0NRN0"/>
<proteinExistence type="predicted"/>
<dbReference type="InterPro" id="IPR036034">
    <property type="entry name" value="PDZ_sf"/>
</dbReference>
<keyword evidence="3" id="KW-1185">Reference proteome</keyword>
<comment type="caution">
    <text evidence="2">The sequence shown here is derived from an EMBL/GenBank/DDBJ whole genome shotgun (WGS) entry which is preliminary data.</text>
</comment>
<dbReference type="Proteomes" id="UP001285441">
    <property type="component" value="Unassembled WGS sequence"/>
</dbReference>
<sequence>MHPTFAICCTILLLLKPIASSNLPSLDVSLLPLFEDAHGKVSGINVTLHIKDPRSRANRPLVALDLNHGPTPTTRYGDEALAATDTLGSLQLAHGDSNDTDAVRTWVVSLTSRDPVGDIIIRCVARPRATSANTTSGPRVDLRDDQGGLVGMGTGFIPYPPDEGDWNVTVRWDVDGGTRFASSLGDERETSVVGAPSRVLEKAYFAIGPLLQRWPPWETPTAINDTQPFAVYWHGTLPYPADRVSSTMRSTFLAISSFFNDGASPFRVFWRRVWTGYGGAGGFQSFLIEHSPGTEAEQSESALTNLVAHETIHAYALPYPPGRQFDLWYREGVAQYYAVVAPFYAGALSKAEFVRWLNNYAQAYYTGGTVELTWQEVVERYWTGVEVVKTPYTRGFIYLATVQGLIDRVTGGEKSLDDVVLELYRRFLAREKCQTEDFIELLAGIVGNDTARGSFAAMTSGSLIVPSGDAFARFGLKMVRRDAEKLDLGFDSRYLGSRVQELKTGSRAEQAGLREGDQIVRSWALWGAGDSLDNQIEVVVRRNGSDLAVRYLPRSYDKVENWEWVEDSD</sequence>
<evidence type="ECO:0000256" key="1">
    <source>
        <dbReference type="SAM" id="SignalP"/>
    </source>
</evidence>
<evidence type="ECO:0008006" key="4">
    <source>
        <dbReference type="Google" id="ProtNLM"/>
    </source>
</evidence>
<reference evidence="2" key="1">
    <citation type="journal article" date="2023" name="Mol. Phylogenet. Evol.">
        <title>Genome-scale phylogeny and comparative genomics of the fungal order Sordariales.</title>
        <authorList>
            <person name="Hensen N."/>
            <person name="Bonometti L."/>
            <person name="Westerberg I."/>
            <person name="Brannstrom I.O."/>
            <person name="Guillou S."/>
            <person name="Cros-Aarteil S."/>
            <person name="Calhoun S."/>
            <person name="Haridas S."/>
            <person name="Kuo A."/>
            <person name="Mondo S."/>
            <person name="Pangilinan J."/>
            <person name="Riley R."/>
            <person name="LaButti K."/>
            <person name="Andreopoulos B."/>
            <person name="Lipzen A."/>
            <person name="Chen C."/>
            <person name="Yan M."/>
            <person name="Daum C."/>
            <person name="Ng V."/>
            <person name="Clum A."/>
            <person name="Steindorff A."/>
            <person name="Ohm R.A."/>
            <person name="Martin F."/>
            <person name="Silar P."/>
            <person name="Natvig D.O."/>
            <person name="Lalanne C."/>
            <person name="Gautier V."/>
            <person name="Ament-Velasquez S.L."/>
            <person name="Kruys A."/>
            <person name="Hutchinson M.I."/>
            <person name="Powell A.J."/>
            <person name="Barry K."/>
            <person name="Miller A.N."/>
            <person name="Grigoriev I.V."/>
            <person name="Debuchy R."/>
            <person name="Gladieux P."/>
            <person name="Hiltunen Thoren M."/>
            <person name="Johannesson H."/>
        </authorList>
    </citation>
    <scope>NUCLEOTIDE SEQUENCE</scope>
    <source>
        <strain evidence="2">CBS 232.78</strain>
    </source>
</reference>
<dbReference type="Gene3D" id="1.10.390.10">
    <property type="entry name" value="Neutral Protease Domain 2"/>
    <property type="match status" value="1"/>
</dbReference>
<dbReference type="EMBL" id="JAULSW010000003">
    <property type="protein sequence ID" value="KAK3386426.1"/>
    <property type="molecule type" value="Genomic_DNA"/>
</dbReference>